<dbReference type="InterPro" id="IPR033120">
    <property type="entry name" value="HOTDOG_ACOT"/>
</dbReference>
<dbReference type="EMBL" id="CP029287">
    <property type="protein sequence ID" value="AWS00614.1"/>
    <property type="molecule type" value="Genomic_DNA"/>
</dbReference>
<dbReference type="STRING" id="1293036.GCA_001315825_00376"/>
<organism evidence="3 4">
    <name type="scientific">Metallosphaera hakonensis JCM 8857 = DSM 7519</name>
    <dbReference type="NCBI Taxonomy" id="1293036"/>
    <lineage>
        <taxon>Archaea</taxon>
        <taxon>Thermoproteota</taxon>
        <taxon>Thermoprotei</taxon>
        <taxon>Sulfolobales</taxon>
        <taxon>Sulfolobaceae</taxon>
        <taxon>Metallosphaera</taxon>
    </lineage>
</organism>
<proteinExistence type="predicted"/>
<dbReference type="RefSeq" id="WP_054836153.1">
    <property type="nucleotide sequence ID" value="NZ_BBBA01000001.1"/>
</dbReference>
<dbReference type="PROSITE" id="PS51770">
    <property type="entry name" value="HOTDOG_ACOT"/>
    <property type="match status" value="2"/>
</dbReference>
<accession>A0A2U9IX88</accession>
<dbReference type="PANTHER" id="PTHR11049:SF24">
    <property type="entry name" value="CYTOSOLIC ACYL COENZYME A THIOESTER HYDROLASE"/>
    <property type="match status" value="1"/>
</dbReference>
<dbReference type="AlphaFoldDB" id="A0A2U9IX88"/>
<protein>
    <submittedName>
        <fullName evidence="3">Acyl-CoA thioesterase</fullName>
    </submittedName>
</protein>
<dbReference type="InterPro" id="IPR040170">
    <property type="entry name" value="Cytosol_ACT"/>
</dbReference>
<dbReference type="GO" id="GO:0052816">
    <property type="term" value="F:long-chain fatty acyl-CoA hydrolase activity"/>
    <property type="evidence" value="ECO:0007669"/>
    <property type="project" value="TreeGrafter"/>
</dbReference>
<keyword evidence="1" id="KW-0378">Hydrolase</keyword>
<dbReference type="GO" id="GO:0009062">
    <property type="term" value="P:fatty acid catabolic process"/>
    <property type="evidence" value="ECO:0007669"/>
    <property type="project" value="TreeGrafter"/>
</dbReference>
<evidence type="ECO:0000313" key="3">
    <source>
        <dbReference type="EMBL" id="AWS00614.1"/>
    </source>
</evidence>
<evidence type="ECO:0000313" key="4">
    <source>
        <dbReference type="Proteomes" id="UP000247586"/>
    </source>
</evidence>
<dbReference type="Proteomes" id="UP000247586">
    <property type="component" value="Chromosome"/>
</dbReference>
<dbReference type="Gene3D" id="3.10.129.10">
    <property type="entry name" value="Hotdog Thioesterase"/>
    <property type="match status" value="2"/>
</dbReference>
<dbReference type="Pfam" id="PF03061">
    <property type="entry name" value="4HBT"/>
    <property type="match status" value="2"/>
</dbReference>
<evidence type="ECO:0000259" key="2">
    <source>
        <dbReference type="PROSITE" id="PS51770"/>
    </source>
</evidence>
<evidence type="ECO:0000256" key="1">
    <source>
        <dbReference type="ARBA" id="ARBA00022801"/>
    </source>
</evidence>
<dbReference type="GeneID" id="36835073"/>
<dbReference type="KEGG" id="mhk:DFR87_06985"/>
<name>A0A2U9IX88_9CREN</name>
<sequence>MYRTETYYNVFPWHTNHFGSLHGGIYMSWLIDTAGILMSGVSQGNYLLASVDYLYLFKPARLGDIVKVIAEAKASWKSSVEIEVRGCIKKGSHEELGAIGLMSYVAVDENGRPRPLNTKIEPTKEAEERRLKRLERKKAISNDTSELLPGMTFGRSYIRTIYPEHGFGNGILYAGKMYMMLDEALAIVAKMYSKGNTFTASAGSADFLVPVKIGDILEIQGAVEYTGNTSLDVGAKVFAINHFTGTRRLVSRTVFSFVSIDDQAKPRPITKLEPSSDYERKIIEERVREREERVKMGKILQQRECQ</sequence>
<feature type="domain" description="HotDog ACOT-type" evidence="2">
    <location>
        <begin position="151"/>
        <end position="263"/>
    </location>
</feature>
<dbReference type="GO" id="GO:0006637">
    <property type="term" value="P:acyl-CoA metabolic process"/>
    <property type="evidence" value="ECO:0007669"/>
    <property type="project" value="TreeGrafter"/>
</dbReference>
<feature type="domain" description="HotDog ACOT-type" evidence="2">
    <location>
        <begin position="1"/>
        <end position="110"/>
    </location>
</feature>
<dbReference type="GO" id="GO:0005829">
    <property type="term" value="C:cytosol"/>
    <property type="evidence" value="ECO:0007669"/>
    <property type="project" value="TreeGrafter"/>
</dbReference>
<reference evidence="3" key="1">
    <citation type="submission" date="2018-05" db="EMBL/GenBank/DDBJ databases">
        <title>Complete Genome Sequences of Extremely Thermoacidophilic, Metal-Mobilizing Type-Strain Members of the Archaeal Family Sulfolobaceae: Acidianus brierleyi DSM-1651T, Acidianus sulfidivorans DSM-18786T, Metallosphaera hakonensis DSM-7519T, and Metallosphaera prunae DSM-10039T.</title>
        <authorList>
            <person name="Counts J.A."/>
            <person name="Kelly R.M."/>
        </authorList>
    </citation>
    <scope>NUCLEOTIDE SEQUENCE [LARGE SCALE GENOMIC DNA]</scope>
    <source>
        <strain evidence="3">HO1-1</strain>
    </source>
</reference>
<dbReference type="PANTHER" id="PTHR11049">
    <property type="entry name" value="ACYL COENZYME A THIOESTER HYDROLASE"/>
    <property type="match status" value="1"/>
</dbReference>
<dbReference type="InterPro" id="IPR029069">
    <property type="entry name" value="HotDog_dom_sf"/>
</dbReference>
<dbReference type="SUPFAM" id="SSF54637">
    <property type="entry name" value="Thioesterase/thiol ester dehydrase-isomerase"/>
    <property type="match status" value="2"/>
</dbReference>
<dbReference type="InterPro" id="IPR006683">
    <property type="entry name" value="Thioestr_dom"/>
</dbReference>
<dbReference type="CDD" id="cd03442">
    <property type="entry name" value="BFIT_BACH"/>
    <property type="match status" value="2"/>
</dbReference>
<dbReference type="OrthoDB" id="15030at2157"/>
<gene>
    <name evidence="3" type="ORF">DFR87_06985</name>
</gene>
<keyword evidence="4" id="KW-1185">Reference proteome</keyword>